<gene>
    <name evidence="2" type="ORF">LTRI10_LOCUS47499</name>
</gene>
<reference evidence="2 3" key="1">
    <citation type="submission" date="2024-04" db="EMBL/GenBank/DDBJ databases">
        <authorList>
            <person name="Fracassetti M."/>
        </authorList>
    </citation>
    <scope>NUCLEOTIDE SEQUENCE [LARGE SCALE GENOMIC DNA]</scope>
</reference>
<evidence type="ECO:0000313" key="3">
    <source>
        <dbReference type="Proteomes" id="UP001497516"/>
    </source>
</evidence>
<dbReference type="AlphaFoldDB" id="A0AAV2GDN7"/>
<sequence>MSALFVGLNHHQQVMIFGACLMYDEMIISFQWLFSNFLDCMKGKEPTTLFTDQDVAIAAAIKSKFSSTYHVLCTWHLRLNAEEHIGSISRTQEFKDHMMYLFYHVDTVEEFDIAWVPMIEECFPGVDVKSGTYWLSRFLKLREKWCSEWLKRNFTAGMTTTQHAGQ</sequence>
<dbReference type="PANTHER" id="PTHR47718">
    <property type="entry name" value="OS01G0519700 PROTEIN"/>
    <property type="match status" value="1"/>
</dbReference>
<name>A0AAV2GDN7_9ROSI</name>
<keyword evidence="3" id="KW-1185">Reference proteome</keyword>
<organism evidence="2 3">
    <name type="scientific">Linum trigynum</name>
    <dbReference type="NCBI Taxonomy" id="586398"/>
    <lineage>
        <taxon>Eukaryota</taxon>
        <taxon>Viridiplantae</taxon>
        <taxon>Streptophyta</taxon>
        <taxon>Embryophyta</taxon>
        <taxon>Tracheophyta</taxon>
        <taxon>Spermatophyta</taxon>
        <taxon>Magnoliopsida</taxon>
        <taxon>eudicotyledons</taxon>
        <taxon>Gunneridae</taxon>
        <taxon>Pentapetalae</taxon>
        <taxon>rosids</taxon>
        <taxon>fabids</taxon>
        <taxon>Malpighiales</taxon>
        <taxon>Linaceae</taxon>
        <taxon>Linum</taxon>
    </lineage>
</organism>
<dbReference type="InterPro" id="IPR018289">
    <property type="entry name" value="MULE_transposase_dom"/>
</dbReference>
<dbReference type="Pfam" id="PF10551">
    <property type="entry name" value="MULE"/>
    <property type="match status" value="1"/>
</dbReference>
<proteinExistence type="predicted"/>
<dbReference type="EMBL" id="OZ034821">
    <property type="protein sequence ID" value="CAL1407858.1"/>
    <property type="molecule type" value="Genomic_DNA"/>
</dbReference>
<evidence type="ECO:0000313" key="2">
    <source>
        <dbReference type="EMBL" id="CAL1407858.1"/>
    </source>
</evidence>
<accession>A0AAV2GDN7</accession>
<protein>
    <recommendedName>
        <fullName evidence="1">MULE transposase domain-containing protein</fullName>
    </recommendedName>
</protein>
<dbReference type="PANTHER" id="PTHR47718:SF17">
    <property type="entry name" value="PROTEIN FAR1-RELATED SEQUENCE 5-LIKE"/>
    <property type="match status" value="1"/>
</dbReference>
<feature type="domain" description="MULE transposase" evidence="1">
    <location>
        <begin position="4"/>
        <end position="77"/>
    </location>
</feature>
<dbReference type="Proteomes" id="UP001497516">
    <property type="component" value="Chromosome 8"/>
</dbReference>
<evidence type="ECO:0000259" key="1">
    <source>
        <dbReference type="Pfam" id="PF10551"/>
    </source>
</evidence>